<protein>
    <submittedName>
        <fullName evidence="2">Type 1 glutamine amidotransferase</fullName>
    </submittedName>
</protein>
<dbReference type="RefSeq" id="WP_258295730.1">
    <property type="nucleotide sequence ID" value="NZ_JANKJG010000014.1"/>
</dbReference>
<dbReference type="PROSITE" id="PS51273">
    <property type="entry name" value="GATASE_TYPE_1"/>
    <property type="match status" value="1"/>
</dbReference>
<dbReference type="Gene3D" id="3.40.50.880">
    <property type="match status" value="1"/>
</dbReference>
<accession>A0ABT1Z4B1</accession>
<dbReference type="CDD" id="cd01741">
    <property type="entry name" value="GATase1_1"/>
    <property type="match status" value="1"/>
</dbReference>
<comment type="caution">
    <text evidence="2">The sequence shown here is derived from an EMBL/GenBank/DDBJ whole genome shotgun (WGS) entry which is preliminary data.</text>
</comment>
<evidence type="ECO:0000259" key="1">
    <source>
        <dbReference type="Pfam" id="PF00117"/>
    </source>
</evidence>
<evidence type="ECO:0000313" key="3">
    <source>
        <dbReference type="Proteomes" id="UP001165396"/>
    </source>
</evidence>
<evidence type="ECO:0000313" key="2">
    <source>
        <dbReference type="EMBL" id="MCR8827960.1"/>
    </source>
</evidence>
<keyword evidence="3" id="KW-1185">Reference proteome</keyword>
<dbReference type="EMBL" id="JANKJG010000014">
    <property type="protein sequence ID" value="MCR8827960.1"/>
    <property type="molecule type" value="Genomic_DNA"/>
</dbReference>
<dbReference type="Proteomes" id="UP001165396">
    <property type="component" value="Unassembled WGS sequence"/>
</dbReference>
<feature type="domain" description="Glutamine amidotransferase" evidence="1">
    <location>
        <begin position="53"/>
        <end position="181"/>
    </location>
</feature>
<organism evidence="2 3">
    <name type="scientific">Pseudosulfitobacter koreensis</name>
    <dbReference type="NCBI Taxonomy" id="2968472"/>
    <lineage>
        <taxon>Bacteria</taxon>
        <taxon>Pseudomonadati</taxon>
        <taxon>Pseudomonadota</taxon>
        <taxon>Alphaproteobacteria</taxon>
        <taxon>Rhodobacterales</taxon>
        <taxon>Roseobacteraceae</taxon>
        <taxon>Pseudosulfitobacter</taxon>
    </lineage>
</organism>
<reference evidence="2" key="1">
    <citation type="submission" date="2022-07" db="EMBL/GenBank/DDBJ databases">
        <title>Pseudosulfitobacter sp. strain AP-MA-4, whole genome sequence.</title>
        <authorList>
            <person name="Jiang Y."/>
        </authorList>
    </citation>
    <scope>NUCLEOTIDE SEQUENCE</scope>
    <source>
        <strain evidence="2">AP-MA-4</strain>
    </source>
</reference>
<dbReference type="InterPro" id="IPR044992">
    <property type="entry name" value="ChyE-like"/>
</dbReference>
<dbReference type="InterPro" id="IPR029062">
    <property type="entry name" value="Class_I_gatase-like"/>
</dbReference>
<sequence length="226" mass="25054">MKIGILQTGHAPDEVLKDHGDYDTMFHRLLGGHDLEFVTFRVVDMEFPDSIHDADGWLITGSKHGSYEDLPFIPPLETLIREIRAANVPMIGVCFGHQIIAQALGGKVVKYDHGWSVGRTEYRLHGATMALNAWHQDQVVELPPGARIVGESDFCATAALLYGDTIWTIQPHPEFSSSVIDGLIRFRGKGVVPDDQLQEAASHLNEADNSSDIGTFMAEFFKKERA</sequence>
<dbReference type="SUPFAM" id="SSF52317">
    <property type="entry name" value="Class I glutamine amidotransferase-like"/>
    <property type="match status" value="1"/>
</dbReference>
<dbReference type="PANTHER" id="PTHR42695:SF5">
    <property type="entry name" value="GLUTAMINE AMIDOTRANSFERASE YLR126C-RELATED"/>
    <property type="match status" value="1"/>
</dbReference>
<name>A0ABT1Z4B1_9RHOB</name>
<dbReference type="InterPro" id="IPR017926">
    <property type="entry name" value="GATASE"/>
</dbReference>
<gene>
    <name evidence="2" type="ORF">NTA49_15575</name>
</gene>
<dbReference type="Pfam" id="PF00117">
    <property type="entry name" value="GATase"/>
    <property type="match status" value="1"/>
</dbReference>
<keyword evidence="2" id="KW-0315">Glutamine amidotransferase</keyword>
<dbReference type="PANTHER" id="PTHR42695">
    <property type="entry name" value="GLUTAMINE AMIDOTRANSFERASE YLR126C-RELATED"/>
    <property type="match status" value="1"/>
</dbReference>
<proteinExistence type="predicted"/>